<evidence type="ECO:0000313" key="3">
    <source>
        <dbReference type="EMBL" id="KXB80301.1"/>
    </source>
</evidence>
<name>A0AB34WY91_9ACTO</name>
<evidence type="ECO:0000256" key="1">
    <source>
        <dbReference type="ARBA" id="ARBA00023186"/>
    </source>
</evidence>
<dbReference type="SUPFAM" id="SSF89155">
    <property type="entry name" value="TorD-like"/>
    <property type="match status" value="1"/>
</dbReference>
<evidence type="ECO:0000313" key="4">
    <source>
        <dbReference type="EMBL" id="PMB90732.1"/>
    </source>
</evidence>
<keyword evidence="6" id="KW-1185">Reference proteome</keyword>
<protein>
    <recommendedName>
        <fullName evidence="7">Molecular chaperone TorD</fullName>
    </recommendedName>
</protein>
<comment type="caution">
    <text evidence="3">The sequence shown here is derived from an EMBL/GenBank/DDBJ whole genome shotgun (WGS) entry which is preliminary data.</text>
</comment>
<reference evidence="4 6" key="2">
    <citation type="submission" date="2017-09" db="EMBL/GenBank/DDBJ databases">
        <title>Bacterial strain isolated from the female urinary microbiota.</title>
        <authorList>
            <person name="Thomas-White K."/>
            <person name="Kumar N."/>
            <person name="Forster S."/>
            <person name="Putonti C."/>
            <person name="Lawley T."/>
            <person name="Wolfe A.J."/>
        </authorList>
    </citation>
    <scope>NUCLEOTIDE SEQUENCE [LARGE SCALE GENOMIC DNA]</scope>
    <source>
        <strain evidence="4 6">UMB0744</strain>
    </source>
</reference>
<dbReference type="InterPro" id="IPR050289">
    <property type="entry name" value="TorD/DmsD_chaperones"/>
</dbReference>
<dbReference type="Proteomes" id="UP000070572">
    <property type="component" value="Unassembled WGS sequence"/>
</dbReference>
<dbReference type="GeneID" id="78351870"/>
<sequence>MEPKVLDSYAAAFCVLGALHLNPPDEDVVKDFLSMTDQWPLPLTPKGSQALADLGTELPCDLSEEDIYTLWSDQNSLYGITGSAQLPPFESVHRCDDALVFDQETVEVRRYYGAMGFQAPHLGQEPDDHIGLEMDFVSKCLLKAADDFAEGNQERGRQTLGVLCEFSGEHLLTWAPDFCLEGEKLAKTQWLRTILILTGQTLSQWKQELLTAGYELQIAPKLRPAQKEDFSGPVSVPLTRRPQVEES</sequence>
<dbReference type="PANTHER" id="PTHR34227">
    <property type="entry name" value="CHAPERONE PROTEIN YCDY"/>
    <property type="match status" value="1"/>
</dbReference>
<dbReference type="PANTHER" id="PTHR34227:SF1">
    <property type="entry name" value="DIMETHYL SULFOXIDE REDUCTASE CHAPERONE-RELATED"/>
    <property type="match status" value="1"/>
</dbReference>
<gene>
    <name evidence="4" type="ORF">CJ240_03135</name>
    <name evidence="3" type="ORF">HMPREF1862_01290</name>
</gene>
<evidence type="ECO:0000313" key="6">
    <source>
        <dbReference type="Proteomes" id="UP000243201"/>
    </source>
</evidence>
<organism evidence="3 5">
    <name type="scientific">Varibaculum cambriense</name>
    <dbReference type="NCBI Taxonomy" id="184870"/>
    <lineage>
        <taxon>Bacteria</taxon>
        <taxon>Bacillati</taxon>
        <taxon>Actinomycetota</taxon>
        <taxon>Actinomycetes</taxon>
        <taxon>Actinomycetales</taxon>
        <taxon>Actinomycetaceae</taxon>
        <taxon>Varibaculum</taxon>
    </lineage>
</organism>
<accession>A0AB34WY91</accession>
<keyword evidence="1" id="KW-0143">Chaperone</keyword>
<dbReference type="InterPro" id="IPR020945">
    <property type="entry name" value="DMSO/NO3_reduct_chaperone"/>
</dbReference>
<proteinExistence type="predicted"/>
<dbReference type="InterPro" id="IPR036411">
    <property type="entry name" value="TorD-like_sf"/>
</dbReference>
<dbReference type="EMBL" id="LSDN01000016">
    <property type="protein sequence ID" value="KXB80301.1"/>
    <property type="molecule type" value="Genomic_DNA"/>
</dbReference>
<dbReference type="AlphaFoldDB" id="A0AB34WY91"/>
<feature type="region of interest" description="Disordered" evidence="2">
    <location>
        <begin position="226"/>
        <end position="247"/>
    </location>
</feature>
<evidence type="ECO:0000313" key="5">
    <source>
        <dbReference type="Proteomes" id="UP000070572"/>
    </source>
</evidence>
<dbReference type="RefSeq" id="WP_022863940.1">
    <property type="nucleotide sequence ID" value="NZ_CAUPGC010000011.1"/>
</dbReference>
<evidence type="ECO:0008006" key="7">
    <source>
        <dbReference type="Google" id="ProtNLM"/>
    </source>
</evidence>
<dbReference type="Pfam" id="PF02613">
    <property type="entry name" value="Nitrate_red_del"/>
    <property type="match status" value="1"/>
</dbReference>
<dbReference type="EMBL" id="PNGC01000001">
    <property type="protein sequence ID" value="PMB90732.1"/>
    <property type="molecule type" value="Genomic_DNA"/>
</dbReference>
<reference evidence="3 5" key="1">
    <citation type="submission" date="2016-01" db="EMBL/GenBank/DDBJ databases">
        <authorList>
            <person name="Mitreva M."/>
            <person name="Pepin K.H."/>
            <person name="Mihindukulasuriya K.A."/>
            <person name="Fulton R."/>
            <person name="Fronick C."/>
            <person name="O'Laughlin M."/>
            <person name="Miner T."/>
            <person name="Herter B."/>
            <person name="Rosa B.A."/>
            <person name="Cordes M."/>
            <person name="Tomlinson C."/>
            <person name="Wollam A."/>
            <person name="Palsikar V.B."/>
            <person name="Mardis E.R."/>
            <person name="Wilson R.K."/>
        </authorList>
    </citation>
    <scope>NUCLEOTIDE SEQUENCE [LARGE SCALE GENOMIC DNA]</scope>
    <source>
        <strain evidence="3 5">DNF00696</strain>
    </source>
</reference>
<dbReference type="Gene3D" id="1.10.3480.10">
    <property type="entry name" value="TorD-like"/>
    <property type="match status" value="1"/>
</dbReference>
<dbReference type="Proteomes" id="UP000243201">
    <property type="component" value="Unassembled WGS sequence"/>
</dbReference>
<evidence type="ECO:0000256" key="2">
    <source>
        <dbReference type="SAM" id="MobiDB-lite"/>
    </source>
</evidence>